<dbReference type="AlphaFoldDB" id="A0A511MD23"/>
<dbReference type="PANTHER" id="PTHR30055">
    <property type="entry name" value="HTH-TYPE TRANSCRIPTIONAL REGULATOR RUTR"/>
    <property type="match status" value="1"/>
</dbReference>
<evidence type="ECO:0000313" key="4">
    <source>
        <dbReference type="EMBL" id="GEM37988.1"/>
    </source>
</evidence>
<accession>A0A511MD23</accession>
<protein>
    <submittedName>
        <fullName evidence="4">TetR family transcriptional regulator</fullName>
    </submittedName>
</protein>
<evidence type="ECO:0000256" key="2">
    <source>
        <dbReference type="PROSITE-ProRule" id="PRU00335"/>
    </source>
</evidence>
<organism evidence="4 5">
    <name type="scientific">Nocardia ninae NBRC 108245</name>
    <dbReference type="NCBI Taxonomy" id="1210091"/>
    <lineage>
        <taxon>Bacteria</taxon>
        <taxon>Bacillati</taxon>
        <taxon>Actinomycetota</taxon>
        <taxon>Actinomycetes</taxon>
        <taxon>Mycobacteriales</taxon>
        <taxon>Nocardiaceae</taxon>
        <taxon>Nocardia</taxon>
    </lineage>
</organism>
<sequence length="191" mass="19787">MGNREDLLAGARKAVLERGLAKTTARDIAGAAGVSLAAIGYHFGSKDRLVTEAIAESVGGGVGDSMEAAIRAGGAGKSLWDALGPTWTGLLEVLDSSHEALLLSAENALLIARSPESQEYMAAAIQSAFDDLATTLREVHPELSVEQARAVGTLYFLLFQGLAMTHLTAPAAAAAVDGEQIALAVQTLRDM</sequence>
<comment type="caution">
    <text evidence="4">The sequence shown here is derived from an EMBL/GenBank/DDBJ whole genome shotgun (WGS) entry which is preliminary data.</text>
</comment>
<dbReference type="InterPro" id="IPR001647">
    <property type="entry name" value="HTH_TetR"/>
</dbReference>
<reference evidence="4 5" key="1">
    <citation type="submission" date="2019-07" db="EMBL/GenBank/DDBJ databases">
        <title>Whole genome shotgun sequence of Nocardia ninae NBRC 108245.</title>
        <authorList>
            <person name="Hosoyama A."/>
            <person name="Uohara A."/>
            <person name="Ohji S."/>
            <person name="Ichikawa N."/>
        </authorList>
    </citation>
    <scope>NUCLEOTIDE SEQUENCE [LARGE SCALE GENOMIC DNA]</scope>
    <source>
        <strain evidence="4 5">NBRC 108245</strain>
    </source>
</reference>
<keyword evidence="5" id="KW-1185">Reference proteome</keyword>
<feature type="DNA-binding region" description="H-T-H motif" evidence="2">
    <location>
        <begin position="24"/>
        <end position="43"/>
    </location>
</feature>
<dbReference type="InterPro" id="IPR050109">
    <property type="entry name" value="HTH-type_TetR-like_transc_reg"/>
</dbReference>
<proteinExistence type="predicted"/>
<dbReference type="GO" id="GO:0003700">
    <property type="term" value="F:DNA-binding transcription factor activity"/>
    <property type="evidence" value="ECO:0007669"/>
    <property type="project" value="TreeGrafter"/>
</dbReference>
<dbReference type="PANTHER" id="PTHR30055:SF219">
    <property type="entry name" value="TRANSCRIPTIONAL REGULATORY PROTEIN"/>
    <property type="match status" value="1"/>
</dbReference>
<evidence type="ECO:0000313" key="5">
    <source>
        <dbReference type="Proteomes" id="UP000321424"/>
    </source>
</evidence>
<dbReference type="RefSeq" id="WP_147130054.1">
    <property type="nucleotide sequence ID" value="NZ_BJXA01000013.1"/>
</dbReference>
<keyword evidence="1 2" id="KW-0238">DNA-binding</keyword>
<dbReference type="SUPFAM" id="SSF46689">
    <property type="entry name" value="Homeodomain-like"/>
    <property type="match status" value="1"/>
</dbReference>
<name>A0A511MD23_9NOCA</name>
<gene>
    <name evidence="4" type="ORF">NN4_25070</name>
</gene>
<feature type="domain" description="HTH tetR-type" evidence="3">
    <location>
        <begin position="1"/>
        <end position="61"/>
    </location>
</feature>
<dbReference type="PROSITE" id="PS50977">
    <property type="entry name" value="HTH_TETR_2"/>
    <property type="match status" value="1"/>
</dbReference>
<dbReference type="OrthoDB" id="5243387at2"/>
<dbReference type="PRINTS" id="PR00455">
    <property type="entry name" value="HTHTETR"/>
</dbReference>
<dbReference type="Proteomes" id="UP000321424">
    <property type="component" value="Unassembled WGS sequence"/>
</dbReference>
<dbReference type="Gene3D" id="1.10.357.10">
    <property type="entry name" value="Tetracycline Repressor, domain 2"/>
    <property type="match status" value="1"/>
</dbReference>
<dbReference type="Pfam" id="PF00440">
    <property type="entry name" value="TetR_N"/>
    <property type="match status" value="1"/>
</dbReference>
<dbReference type="InterPro" id="IPR009057">
    <property type="entry name" value="Homeodomain-like_sf"/>
</dbReference>
<dbReference type="GO" id="GO:0000976">
    <property type="term" value="F:transcription cis-regulatory region binding"/>
    <property type="evidence" value="ECO:0007669"/>
    <property type="project" value="TreeGrafter"/>
</dbReference>
<evidence type="ECO:0000259" key="3">
    <source>
        <dbReference type="PROSITE" id="PS50977"/>
    </source>
</evidence>
<dbReference type="EMBL" id="BJXA01000013">
    <property type="protein sequence ID" value="GEM37988.1"/>
    <property type="molecule type" value="Genomic_DNA"/>
</dbReference>
<evidence type="ECO:0000256" key="1">
    <source>
        <dbReference type="ARBA" id="ARBA00023125"/>
    </source>
</evidence>